<evidence type="ECO:0008006" key="5">
    <source>
        <dbReference type="Google" id="ProtNLM"/>
    </source>
</evidence>
<dbReference type="OrthoDB" id="194443at2759"/>
<evidence type="ECO:0000313" key="3">
    <source>
        <dbReference type="Proteomes" id="UP000271337"/>
    </source>
</evidence>
<dbReference type="Proteomes" id="UP000276864">
    <property type="component" value="Unassembled WGS sequence"/>
</dbReference>
<name>A0A3M7BD07_HORWE</name>
<organism evidence="2 4">
    <name type="scientific">Hortaea werneckii</name>
    <name type="common">Black yeast</name>
    <name type="synonym">Cladosporium werneckii</name>
    <dbReference type="NCBI Taxonomy" id="91943"/>
    <lineage>
        <taxon>Eukaryota</taxon>
        <taxon>Fungi</taxon>
        <taxon>Dikarya</taxon>
        <taxon>Ascomycota</taxon>
        <taxon>Pezizomycotina</taxon>
        <taxon>Dothideomycetes</taxon>
        <taxon>Dothideomycetidae</taxon>
        <taxon>Mycosphaerellales</taxon>
        <taxon>Teratosphaeriaceae</taxon>
        <taxon>Hortaea</taxon>
    </lineage>
</organism>
<dbReference type="AlphaFoldDB" id="A0A3M7BD07"/>
<sequence>MEEVKAFASHFREQDAATVIVDGENAYRIPQSLLEKLRSRCSTFWERLTDEMVMHRSLSVDTHTDSDMFELFLFWASELRLPCFDTGKDDITIGGVPAADVECPDVVDTLADLWIFAEEFAIPKLQNEAIKRLLEVLIEVDVRPSTLSLFNRFRDEAILQSVLLLEVAHGLWCDCYTSEEVDELAKVEGFLERFASLVRGEGSLDLKGTSPSRHFANGGDISAFMVPEE</sequence>
<evidence type="ECO:0000313" key="2">
    <source>
        <dbReference type="EMBL" id="RMY37631.1"/>
    </source>
</evidence>
<dbReference type="VEuPathDB" id="FungiDB:BTJ68_08769"/>
<dbReference type="Proteomes" id="UP000271337">
    <property type="component" value="Unassembled WGS sequence"/>
</dbReference>
<proteinExistence type="predicted"/>
<evidence type="ECO:0000313" key="1">
    <source>
        <dbReference type="EMBL" id="RMY14858.1"/>
    </source>
</evidence>
<dbReference type="EMBL" id="QWIM01000222">
    <property type="protein sequence ID" value="RMY37631.1"/>
    <property type="molecule type" value="Genomic_DNA"/>
</dbReference>
<comment type="caution">
    <text evidence="2">The sequence shown here is derived from an EMBL/GenBank/DDBJ whole genome shotgun (WGS) entry which is preliminary data.</text>
</comment>
<reference evidence="3 4" key="1">
    <citation type="journal article" date="2018" name="BMC Genomics">
        <title>Genomic evidence for intraspecific hybridization in a clonal and extremely halotolerant yeast.</title>
        <authorList>
            <person name="Gostincar C."/>
            <person name="Stajich J.E."/>
            <person name="Zupancic J."/>
            <person name="Zalar P."/>
            <person name="Gunde-Cimerman N."/>
        </authorList>
    </citation>
    <scope>NUCLEOTIDE SEQUENCE [LARGE SCALE GENOMIC DNA]</scope>
    <source>
        <strain evidence="2 4">EXF-6651</strain>
        <strain evidence="1 3">EXF-6669</strain>
    </source>
</reference>
<protein>
    <recommendedName>
        <fullName evidence="5">BTB domain-containing protein</fullName>
    </recommendedName>
</protein>
<evidence type="ECO:0000313" key="4">
    <source>
        <dbReference type="Proteomes" id="UP000276864"/>
    </source>
</evidence>
<gene>
    <name evidence="2" type="ORF">D0866_03135</name>
    <name evidence="1" type="ORF">D0867_07011</name>
</gene>
<accession>A0A3M7BD07</accession>
<dbReference type="EMBL" id="QWIL01000711">
    <property type="protein sequence ID" value="RMY14858.1"/>
    <property type="molecule type" value="Genomic_DNA"/>
</dbReference>